<dbReference type="Proteomes" id="UP000326396">
    <property type="component" value="Linkage Group LG12"/>
</dbReference>
<name>A0A5N6PIE9_9ASTR</name>
<feature type="signal peptide" evidence="1">
    <location>
        <begin position="1"/>
        <end position="23"/>
    </location>
</feature>
<dbReference type="GO" id="GO:0048046">
    <property type="term" value="C:apoplast"/>
    <property type="evidence" value="ECO:0007669"/>
    <property type="project" value="InterPro"/>
</dbReference>
<dbReference type="Gene3D" id="2.40.40.10">
    <property type="entry name" value="RlpA-like domain"/>
    <property type="match status" value="1"/>
</dbReference>
<organism evidence="3 4">
    <name type="scientific">Mikania micrantha</name>
    <name type="common">bitter vine</name>
    <dbReference type="NCBI Taxonomy" id="192012"/>
    <lineage>
        <taxon>Eukaryota</taxon>
        <taxon>Viridiplantae</taxon>
        <taxon>Streptophyta</taxon>
        <taxon>Embryophyta</taxon>
        <taxon>Tracheophyta</taxon>
        <taxon>Spermatophyta</taxon>
        <taxon>Magnoliopsida</taxon>
        <taxon>eudicotyledons</taxon>
        <taxon>Gunneridae</taxon>
        <taxon>Pentapetalae</taxon>
        <taxon>asterids</taxon>
        <taxon>campanulids</taxon>
        <taxon>Asterales</taxon>
        <taxon>Asteraceae</taxon>
        <taxon>Asteroideae</taxon>
        <taxon>Heliantheae alliance</taxon>
        <taxon>Eupatorieae</taxon>
        <taxon>Mikania</taxon>
    </lineage>
</organism>
<dbReference type="SUPFAM" id="SSF50685">
    <property type="entry name" value="Barwin-like endoglucanases"/>
    <property type="match status" value="1"/>
</dbReference>
<gene>
    <name evidence="3" type="ORF">E3N88_09226</name>
</gene>
<keyword evidence="4" id="KW-1185">Reference proteome</keyword>
<dbReference type="EMBL" id="SZYD01000004">
    <property type="protein sequence ID" value="KAD6454520.1"/>
    <property type="molecule type" value="Genomic_DNA"/>
</dbReference>
<dbReference type="CDD" id="cd22269">
    <property type="entry name" value="DPBB_EG45-like"/>
    <property type="match status" value="1"/>
</dbReference>
<protein>
    <recommendedName>
        <fullName evidence="2">Expansin-like EG45 domain-containing protein</fullName>
    </recommendedName>
</protein>
<dbReference type="InterPro" id="IPR009009">
    <property type="entry name" value="RlpA-like_DPBB"/>
</dbReference>
<evidence type="ECO:0000313" key="3">
    <source>
        <dbReference type="EMBL" id="KAD6454520.1"/>
    </source>
</evidence>
<dbReference type="InterPro" id="IPR036908">
    <property type="entry name" value="RlpA-like_sf"/>
</dbReference>
<dbReference type="Pfam" id="PF03330">
    <property type="entry name" value="DPBB_1"/>
    <property type="match status" value="1"/>
</dbReference>
<feature type="chain" id="PRO_5024281615" description="Expansin-like EG45 domain-containing protein" evidence="1">
    <location>
        <begin position="24"/>
        <end position="142"/>
    </location>
</feature>
<dbReference type="InterPro" id="IPR007112">
    <property type="entry name" value="Expansin/allergen_DPBB_dom"/>
</dbReference>
<accession>A0A5N6PIE9</accession>
<comment type="caution">
    <text evidence="3">The sequence shown here is derived from an EMBL/GenBank/DDBJ whole genome shotgun (WGS) entry which is preliminary data.</text>
</comment>
<keyword evidence="1" id="KW-0732">Signal</keyword>
<dbReference type="PANTHER" id="PTHR47295:SF7">
    <property type="entry name" value="RLPA-LIKE DOUBLE-PSI BETA-BARREL DOMAIN-CONTAINING PROTEIN-RELATED"/>
    <property type="match status" value="1"/>
</dbReference>
<sequence>MGVVTKAPILISMVVLLTSVAHALSGQAIVYNPPYVPSRCSGSIDEGVMIAKVHGSLFANGRACGRRYRVRCISGTNKAIRDACTGSTVDVKVVDRCETCAGNELQLSQEAFAKIARLALGRVNIEYEQYILTIIDRYRFSY</sequence>
<evidence type="ECO:0000259" key="2">
    <source>
        <dbReference type="PROSITE" id="PS50842"/>
    </source>
</evidence>
<evidence type="ECO:0000313" key="4">
    <source>
        <dbReference type="Proteomes" id="UP000326396"/>
    </source>
</evidence>
<dbReference type="GO" id="GO:0009627">
    <property type="term" value="P:systemic acquired resistance"/>
    <property type="evidence" value="ECO:0007669"/>
    <property type="project" value="InterPro"/>
</dbReference>
<dbReference type="OrthoDB" id="623670at2759"/>
<feature type="domain" description="Expansin-like EG45" evidence="2">
    <location>
        <begin position="26"/>
        <end position="129"/>
    </location>
</feature>
<dbReference type="AlphaFoldDB" id="A0A5N6PIE9"/>
<dbReference type="InterPro" id="IPR044206">
    <property type="entry name" value="EGC1/2"/>
</dbReference>
<dbReference type="PROSITE" id="PS50842">
    <property type="entry name" value="EXPANSIN_EG45"/>
    <property type="match status" value="1"/>
</dbReference>
<evidence type="ECO:0000256" key="1">
    <source>
        <dbReference type="SAM" id="SignalP"/>
    </source>
</evidence>
<proteinExistence type="predicted"/>
<reference evidence="3 4" key="1">
    <citation type="submission" date="2019-05" db="EMBL/GenBank/DDBJ databases">
        <title>Mikania micrantha, genome provides insights into the molecular mechanism of rapid growth.</title>
        <authorList>
            <person name="Liu B."/>
        </authorList>
    </citation>
    <scope>NUCLEOTIDE SEQUENCE [LARGE SCALE GENOMIC DNA]</scope>
    <source>
        <strain evidence="3">NLD-2019</strain>
        <tissue evidence="3">Leaf</tissue>
    </source>
</reference>
<dbReference type="PANTHER" id="PTHR47295">
    <property type="entry name" value="EG45-LIKE DOMAIN CONTAINING PROTEIN 1-RELATED"/>
    <property type="match status" value="1"/>
</dbReference>